<dbReference type="EC" id="2.7.13.3" evidence="3"/>
<dbReference type="Gene3D" id="3.40.50.2300">
    <property type="match status" value="1"/>
</dbReference>
<comment type="subcellular location">
    <subcellularLocation>
        <location evidence="2">Cytoplasm</location>
    </subcellularLocation>
</comment>
<dbReference type="InterPro" id="IPR003594">
    <property type="entry name" value="HATPase_dom"/>
</dbReference>
<protein>
    <recommendedName>
        <fullName evidence="3">histidine kinase</fullName>
        <ecNumber evidence="3">2.7.13.3</ecNumber>
    </recommendedName>
</protein>
<dbReference type="Gene3D" id="1.10.287.130">
    <property type="match status" value="1"/>
</dbReference>
<gene>
    <name evidence="17" type="ORF">B9Z19DRAFT_1127848</name>
</gene>
<dbReference type="InterPro" id="IPR003661">
    <property type="entry name" value="HisK_dim/P_dom"/>
</dbReference>
<dbReference type="OrthoDB" id="60033at2759"/>
<organism evidence="17 18">
    <name type="scientific">Tuber borchii</name>
    <name type="common">White truffle</name>
    <dbReference type="NCBI Taxonomy" id="42251"/>
    <lineage>
        <taxon>Eukaryota</taxon>
        <taxon>Fungi</taxon>
        <taxon>Dikarya</taxon>
        <taxon>Ascomycota</taxon>
        <taxon>Pezizomycotina</taxon>
        <taxon>Pezizomycetes</taxon>
        <taxon>Pezizales</taxon>
        <taxon>Tuberaceae</taxon>
        <taxon>Tuber</taxon>
    </lineage>
</organism>
<dbReference type="SUPFAM" id="SSF52172">
    <property type="entry name" value="CheY-like"/>
    <property type="match status" value="1"/>
</dbReference>
<dbReference type="SUPFAM" id="SSF55874">
    <property type="entry name" value="ATPase domain of HSP90 chaperone/DNA topoisomerase II/histidine kinase"/>
    <property type="match status" value="1"/>
</dbReference>
<dbReference type="PRINTS" id="PR00344">
    <property type="entry name" value="BCTRLSENSOR"/>
</dbReference>
<dbReference type="PROSITE" id="PS50110">
    <property type="entry name" value="RESPONSE_REGULATORY"/>
    <property type="match status" value="1"/>
</dbReference>
<feature type="domain" description="Response regulatory" evidence="15">
    <location>
        <begin position="1054"/>
        <end position="1222"/>
    </location>
</feature>
<dbReference type="PANTHER" id="PTHR45339">
    <property type="entry name" value="HYBRID SIGNAL TRANSDUCTION HISTIDINE KINASE J"/>
    <property type="match status" value="1"/>
</dbReference>
<proteinExistence type="predicted"/>
<dbReference type="PROSITE" id="PS50113">
    <property type="entry name" value="PAC"/>
    <property type="match status" value="1"/>
</dbReference>
<keyword evidence="7" id="KW-0547">Nucleotide-binding</keyword>
<accession>A0A2T6ZQN1</accession>
<dbReference type="GO" id="GO:0005524">
    <property type="term" value="F:ATP binding"/>
    <property type="evidence" value="ECO:0007669"/>
    <property type="project" value="UniProtKB-KW"/>
</dbReference>
<evidence type="ECO:0000256" key="9">
    <source>
        <dbReference type="ARBA" id="ARBA00022840"/>
    </source>
</evidence>
<dbReference type="SMART" id="SM00086">
    <property type="entry name" value="PAC"/>
    <property type="match status" value="1"/>
</dbReference>
<reference evidence="17 18" key="1">
    <citation type="submission" date="2017-04" db="EMBL/GenBank/DDBJ databases">
        <title>Draft genome sequence of Tuber borchii Vittad., a whitish edible truffle.</title>
        <authorList>
            <consortium name="DOE Joint Genome Institute"/>
            <person name="Murat C."/>
            <person name="Kuo A."/>
            <person name="Barry K.W."/>
            <person name="Clum A."/>
            <person name="Dockter R.B."/>
            <person name="Fauchery L."/>
            <person name="Iotti M."/>
            <person name="Kohler A."/>
            <person name="Labutti K."/>
            <person name="Lindquist E.A."/>
            <person name="Lipzen A."/>
            <person name="Ohm R.A."/>
            <person name="Wang M."/>
            <person name="Grigoriev I.V."/>
            <person name="Zambonelli A."/>
            <person name="Martin F.M."/>
        </authorList>
    </citation>
    <scope>NUCLEOTIDE SEQUENCE [LARGE SCALE GENOMIC DNA]</scope>
    <source>
        <strain evidence="17 18">Tbo3840</strain>
    </source>
</reference>
<evidence type="ECO:0000256" key="7">
    <source>
        <dbReference type="ARBA" id="ARBA00022741"/>
    </source>
</evidence>
<dbReference type="SMART" id="SM00448">
    <property type="entry name" value="REC"/>
    <property type="match status" value="1"/>
</dbReference>
<comment type="function">
    <text evidence="11">Involved in the control of the SAPK-dependent transcriptional response to peroxide stress. Regulates sty1 activity.</text>
</comment>
<keyword evidence="8" id="KW-0418">Kinase</keyword>
<dbReference type="PANTHER" id="PTHR45339:SF1">
    <property type="entry name" value="HYBRID SIGNAL TRANSDUCTION HISTIDINE KINASE J"/>
    <property type="match status" value="1"/>
</dbReference>
<dbReference type="Proteomes" id="UP000244722">
    <property type="component" value="Unassembled WGS sequence"/>
</dbReference>
<dbReference type="SMART" id="SM00388">
    <property type="entry name" value="HisKA"/>
    <property type="match status" value="1"/>
</dbReference>
<keyword evidence="9" id="KW-0067">ATP-binding</keyword>
<evidence type="ECO:0000256" key="13">
    <source>
        <dbReference type="SAM" id="MobiDB-lite"/>
    </source>
</evidence>
<dbReference type="FunFam" id="1.10.287.130:FF:000002">
    <property type="entry name" value="Two-component osmosensing histidine kinase"/>
    <property type="match status" value="1"/>
</dbReference>
<dbReference type="CDD" id="cd17546">
    <property type="entry name" value="REC_hyHK_CKI1_RcsC-like"/>
    <property type="match status" value="1"/>
</dbReference>
<dbReference type="InterPro" id="IPR011006">
    <property type="entry name" value="CheY-like_superfamily"/>
</dbReference>
<comment type="catalytic activity">
    <reaction evidence="1">
        <text>ATP + protein L-histidine = ADP + protein N-phospho-L-histidine.</text>
        <dbReference type="EC" id="2.7.13.3"/>
    </reaction>
</comment>
<evidence type="ECO:0000259" key="16">
    <source>
        <dbReference type="PROSITE" id="PS50113"/>
    </source>
</evidence>
<dbReference type="InterPro" id="IPR001610">
    <property type="entry name" value="PAC"/>
</dbReference>
<evidence type="ECO:0000256" key="1">
    <source>
        <dbReference type="ARBA" id="ARBA00000085"/>
    </source>
</evidence>
<feature type="region of interest" description="Disordered" evidence="13">
    <location>
        <begin position="1275"/>
        <end position="1315"/>
    </location>
</feature>
<feature type="region of interest" description="Disordered" evidence="13">
    <location>
        <begin position="999"/>
        <end position="1050"/>
    </location>
</feature>
<dbReference type="Pfam" id="PF00512">
    <property type="entry name" value="HisKA"/>
    <property type="match status" value="1"/>
</dbReference>
<dbReference type="GO" id="GO:0009365">
    <property type="term" value="C:protein histidine kinase complex"/>
    <property type="evidence" value="ECO:0007669"/>
    <property type="project" value="UniProtKB-ARBA"/>
</dbReference>
<evidence type="ECO:0000313" key="17">
    <source>
        <dbReference type="EMBL" id="PUU77744.1"/>
    </source>
</evidence>
<dbReference type="STRING" id="42251.A0A2T6ZQN1"/>
<evidence type="ECO:0000259" key="14">
    <source>
        <dbReference type="PROSITE" id="PS50109"/>
    </source>
</evidence>
<dbReference type="Gene3D" id="3.30.450.20">
    <property type="entry name" value="PAS domain"/>
    <property type="match status" value="2"/>
</dbReference>
<evidence type="ECO:0000259" key="15">
    <source>
        <dbReference type="PROSITE" id="PS50110"/>
    </source>
</evidence>
<keyword evidence="6" id="KW-0808">Transferase</keyword>
<keyword evidence="4" id="KW-0963">Cytoplasm</keyword>
<dbReference type="EMBL" id="NESQ01000142">
    <property type="protein sequence ID" value="PUU77744.1"/>
    <property type="molecule type" value="Genomic_DNA"/>
</dbReference>
<dbReference type="Gene3D" id="3.30.565.10">
    <property type="entry name" value="Histidine kinase-like ATPase, C-terminal domain"/>
    <property type="match status" value="1"/>
</dbReference>
<evidence type="ECO:0000256" key="4">
    <source>
        <dbReference type="ARBA" id="ARBA00022490"/>
    </source>
</evidence>
<dbReference type="SMART" id="SM00387">
    <property type="entry name" value="HATPase_c"/>
    <property type="match status" value="1"/>
</dbReference>
<dbReference type="GO" id="GO:0000155">
    <property type="term" value="F:phosphorelay sensor kinase activity"/>
    <property type="evidence" value="ECO:0007669"/>
    <property type="project" value="InterPro"/>
</dbReference>
<evidence type="ECO:0000256" key="11">
    <source>
        <dbReference type="ARBA" id="ARBA00054109"/>
    </source>
</evidence>
<dbReference type="InterPro" id="IPR000014">
    <property type="entry name" value="PAS"/>
</dbReference>
<keyword evidence="18" id="KW-1185">Reference proteome</keyword>
<feature type="domain" description="Histidine kinase" evidence="14">
    <location>
        <begin position="748"/>
        <end position="972"/>
    </location>
</feature>
<sequence length="1315" mass="144592">MAPPLQDGMSGPNNSNGTRASITNNKIPGGKGGKMLDNLFIDPEHKSSSLPLPAFPYRHSSNRDVPTVQTYAAHPPLSNPPPPSGASLAFTALQFLPTPLLVLSQDKTVVLANEAMGRLLGVEPTGQPANRIGGTSPEPSITEILYGKRLGDLRFAVLQRRWPLWVSWEQFLDALASDIERGEGFQNANSLLNVSTEAPPSPEDPTAPQTLIRDAAIDVLFSTLGDSSEGKPRQVEAKMIVSIWVLDGERYFTLTFNSITPSSNAFNASSPNSEMAFFTTKGATADGSCRTTQPGASVPGLLLSGAPALSDISSVPSVLQKIARMKDAVLDAMEIPVFALWHDGSIGMANRAARDLQPPGRDAKNPEPEGFASRYNIWTEDFSRPLTEDEVPIARLLKNKKALPPQRIGTFSATGNKIVFDTCGEGIYDDETGEFIAGLVWLRDITEYEEKLVTQQETNELRFMTMCDSMPQLEVANLQIWTTRPDGYHDYYSKRWYDYTGLTKEDSLGMVEKSIGCHQEDMELVSKKWQHSLATGQDYTVEYRCRRRDGVWRWMLGRALPLRDPKTNEIIKWYGTCTDIHDLVEARETARRTRAQLREVLQHSQITLWAIDLSNRITLLEGGAIWEAANASKAVIGSNIYDLFKDCTEFLSPIEDVLEGRERELFSEAALYGRWLKTKYVPILGKKGTAGQYDVSYIGGIIGVSVDVTEIHNKSMELEARERENQVLVANESAAKEASKLKSEFLASMSHEIRTPITGVVGMAEILLDTPLEGEQREFAENIQRSANALLTVINDILDISKVESGRLDIEEVQFSLPLVIQDVTKMLSLDAERKKLQFDHIVDFGEFGENMTVIGDPGRVRQILTNLLTNSIKFTHEGFVKLVVSVEKEDEDVIVVKFVVKDSGIGIDEDVQQKLFQPFTQADSSTARRFGGTGLGLTISKNLVDLMGGSIGLASSLGAGTTAHFIIPFHRPQYQNGSAYPPDVSTLPDRLQSDLSVSCQSSDYGVSTPPESPVDPAIKQRARSASNSQKLLKRVTPPLGPSPENAEERRRTHVLVVEDNDINQQIAIRLIKKLNFSVSAVSNGLEALELLKEAVPNGAITTSATSTSLRPRRPDIILMDVQMPELDGYSATKIIRSGKLYSYPCTPNRHANVDKDLLQLSQTPPNLDSPVAAWLQDVPIVAMTASAIRGDREKCQEAGMDDYLAKPVRSATLEKMLLKWCQARRKPASPVPQTAVFPSAITTARPEDSIPVAVTEKGIVENPEIKDVGIIQRLSQETPRASATPNPFEKVYENAGSSMGGSGRKYTPGIERGS</sequence>
<dbReference type="InterPro" id="IPR013655">
    <property type="entry name" value="PAS_fold_3"/>
</dbReference>
<dbReference type="InterPro" id="IPR004358">
    <property type="entry name" value="Sig_transdc_His_kin-like_C"/>
</dbReference>
<evidence type="ECO:0000256" key="2">
    <source>
        <dbReference type="ARBA" id="ARBA00004496"/>
    </source>
</evidence>
<evidence type="ECO:0000256" key="8">
    <source>
        <dbReference type="ARBA" id="ARBA00022777"/>
    </source>
</evidence>
<evidence type="ECO:0000256" key="5">
    <source>
        <dbReference type="ARBA" id="ARBA00022553"/>
    </source>
</evidence>
<evidence type="ECO:0000256" key="12">
    <source>
        <dbReference type="PROSITE-ProRule" id="PRU00169"/>
    </source>
</evidence>
<dbReference type="Pfam" id="PF00072">
    <property type="entry name" value="Response_reg"/>
    <property type="match status" value="1"/>
</dbReference>
<dbReference type="InterPro" id="IPR035965">
    <property type="entry name" value="PAS-like_dom_sf"/>
</dbReference>
<feature type="region of interest" description="Disordered" evidence="13">
    <location>
        <begin position="1"/>
        <end position="39"/>
    </location>
</feature>
<keyword evidence="10" id="KW-0902">Two-component regulatory system</keyword>
<evidence type="ECO:0000256" key="6">
    <source>
        <dbReference type="ARBA" id="ARBA00022679"/>
    </source>
</evidence>
<feature type="modified residue" description="4-aspartylphosphate" evidence="12">
    <location>
        <position position="1121"/>
    </location>
</feature>
<dbReference type="CDD" id="cd16922">
    <property type="entry name" value="HATPase_EvgS-ArcB-TorS-like"/>
    <property type="match status" value="1"/>
</dbReference>
<dbReference type="CDD" id="cd00130">
    <property type="entry name" value="PAS"/>
    <property type="match status" value="1"/>
</dbReference>
<dbReference type="Pfam" id="PF02518">
    <property type="entry name" value="HATPase_c"/>
    <property type="match status" value="1"/>
</dbReference>
<dbReference type="GO" id="GO:1900745">
    <property type="term" value="P:positive regulation of p38MAPK cascade"/>
    <property type="evidence" value="ECO:0007669"/>
    <property type="project" value="UniProtKB-ARBA"/>
</dbReference>
<dbReference type="InterPro" id="IPR036890">
    <property type="entry name" value="HATPase_C_sf"/>
</dbReference>
<dbReference type="FunFam" id="3.30.565.10:FF:000010">
    <property type="entry name" value="Sensor histidine kinase RcsC"/>
    <property type="match status" value="1"/>
</dbReference>
<keyword evidence="5 12" id="KW-0597">Phosphoprotein</keyword>
<name>A0A2T6ZQN1_TUBBO</name>
<dbReference type="NCBIfam" id="TIGR00229">
    <property type="entry name" value="sensory_box"/>
    <property type="match status" value="1"/>
</dbReference>
<evidence type="ECO:0000256" key="3">
    <source>
        <dbReference type="ARBA" id="ARBA00012438"/>
    </source>
</evidence>
<comment type="caution">
    <text evidence="17">The sequence shown here is derived from an EMBL/GenBank/DDBJ whole genome shotgun (WGS) entry which is preliminary data.</text>
</comment>
<feature type="domain" description="PAC" evidence="16">
    <location>
        <begin position="539"/>
        <end position="592"/>
    </location>
</feature>
<feature type="compositionally biased region" description="Polar residues" evidence="13">
    <location>
        <begin position="11"/>
        <end position="26"/>
    </location>
</feature>
<dbReference type="InterPro" id="IPR005467">
    <property type="entry name" value="His_kinase_dom"/>
</dbReference>
<dbReference type="SUPFAM" id="SSF47384">
    <property type="entry name" value="Homodimeric domain of signal transducing histidine kinase"/>
    <property type="match status" value="1"/>
</dbReference>
<evidence type="ECO:0000256" key="10">
    <source>
        <dbReference type="ARBA" id="ARBA00023012"/>
    </source>
</evidence>
<dbReference type="Pfam" id="PF08447">
    <property type="entry name" value="PAS_3"/>
    <property type="match status" value="1"/>
</dbReference>
<dbReference type="InterPro" id="IPR036097">
    <property type="entry name" value="HisK_dim/P_sf"/>
</dbReference>
<dbReference type="CDD" id="cd00082">
    <property type="entry name" value="HisKA"/>
    <property type="match status" value="1"/>
</dbReference>
<dbReference type="SUPFAM" id="SSF55785">
    <property type="entry name" value="PYP-like sensor domain (PAS domain)"/>
    <property type="match status" value="2"/>
</dbReference>
<evidence type="ECO:0000313" key="18">
    <source>
        <dbReference type="Proteomes" id="UP000244722"/>
    </source>
</evidence>
<dbReference type="GO" id="GO:0005737">
    <property type="term" value="C:cytoplasm"/>
    <property type="evidence" value="ECO:0007669"/>
    <property type="project" value="UniProtKB-SubCell"/>
</dbReference>
<dbReference type="InterPro" id="IPR001789">
    <property type="entry name" value="Sig_transdc_resp-reg_receiver"/>
</dbReference>
<dbReference type="PROSITE" id="PS50109">
    <property type="entry name" value="HIS_KIN"/>
    <property type="match status" value="1"/>
</dbReference>
<dbReference type="InterPro" id="IPR000700">
    <property type="entry name" value="PAS-assoc_C"/>
</dbReference>
<dbReference type="FunFam" id="3.30.450.20:FF:000099">
    <property type="entry name" value="Sensory box sensor histidine kinase"/>
    <property type="match status" value="1"/>
</dbReference>
<feature type="compositionally biased region" description="Polar residues" evidence="13">
    <location>
        <begin position="1275"/>
        <end position="1286"/>
    </location>
</feature>